<evidence type="ECO:0000313" key="7">
    <source>
        <dbReference type="Proteomes" id="UP000013827"/>
    </source>
</evidence>
<evidence type="ECO:0000256" key="4">
    <source>
        <dbReference type="ARBA" id="ARBA00023128"/>
    </source>
</evidence>
<comment type="subcellular location">
    <subcellularLocation>
        <location evidence="1">Mitochondrion membrane</location>
        <topology evidence="1">Multi-pass membrane protein</topology>
    </subcellularLocation>
</comment>
<dbReference type="STRING" id="2903.R1FZU2"/>
<evidence type="ECO:0000256" key="5">
    <source>
        <dbReference type="ARBA" id="ARBA00023136"/>
    </source>
</evidence>
<organism evidence="6 7">
    <name type="scientific">Emiliania huxleyi (strain CCMP1516)</name>
    <dbReference type="NCBI Taxonomy" id="280463"/>
    <lineage>
        <taxon>Eukaryota</taxon>
        <taxon>Haptista</taxon>
        <taxon>Haptophyta</taxon>
        <taxon>Prymnesiophyceae</taxon>
        <taxon>Isochrysidales</taxon>
        <taxon>Noelaerhabdaceae</taxon>
        <taxon>Emiliania</taxon>
    </lineage>
</organism>
<dbReference type="PaxDb" id="2903-EOD39029"/>
<dbReference type="AlphaFoldDB" id="A0A0D3KTE4"/>
<dbReference type="EnsemblProtists" id="EOD39029">
    <property type="protein sequence ID" value="EOD39029"/>
    <property type="gene ID" value="EMIHUDRAFT_423067"/>
</dbReference>
<keyword evidence="2" id="KW-0812">Transmembrane</keyword>
<dbReference type="RefSeq" id="XP_005791458.1">
    <property type="nucleotide sequence ID" value="XM_005791401.1"/>
</dbReference>
<dbReference type="PANTHER" id="PTHR28234:SF1">
    <property type="entry name" value="NUCLEAR CONTROL OF ATPASE PROTEIN 2"/>
    <property type="match status" value="1"/>
</dbReference>
<evidence type="ECO:0000256" key="2">
    <source>
        <dbReference type="ARBA" id="ARBA00022692"/>
    </source>
</evidence>
<evidence type="ECO:0000256" key="3">
    <source>
        <dbReference type="ARBA" id="ARBA00022989"/>
    </source>
</evidence>
<dbReference type="Proteomes" id="UP000013827">
    <property type="component" value="Unassembled WGS sequence"/>
</dbReference>
<keyword evidence="7" id="KW-1185">Reference proteome</keyword>
<sequence length="238" mass="26257">MQSPVYSMARGPLLQLLLIQTQYMRRELVQMGAMDTLMAQNSLTATMSAMLPGAVALAHRRRSTPPTRYPNPVTTLAPPLSRLSAQAGAAQSRCPSVRLVLRDTERLLLRSLAAGAEVLSEVDLGLLVISLHAMRQKVRRHRVLLSAGERQLLFEDCADLESDTFDVHHKMLILQRMYRTQPALLLKAGPPGAPRRMRQELGFGIEHDSAAYTDFGDARRSRSSRQARALGAHGAVEG</sequence>
<protein>
    <submittedName>
        <fullName evidence="6">Uncharacterized protein</fullName>
    </submittedName>
</protein>
<dbReference type="GeneID" id="17284300"/>
<reference evidence="6" key="2">
    <citation type="submission" date="2024-10" db="UniProtKB">
        <authorList>
            <consortium name="EnsemblProtists"/>
        </authorList>
    </citation>
    <scope>IDENTIFICATION</scope>
</reference>
<evidence type="ECO:0000256" key="1">
    <source>
        <dbReference type="ARBA" id="ARBA00004225"/>
    </source>
</evidence>
<keyword evidence="3" id="KW-1133">Transmembrane helix</keyword>
<evidence type="ECO:0000313" key="6">
    <source>
        <dbReference type="EnsemblProtists" id="EOD39029"/>
    </source>
</evidence>
<proteinExistence type="predicted"/>
<dbReference type="KEGG" id="ehx:EMIHUDRAFT_423067"/>
<dbReference type="GO" id="GO:0005741">
    <property type="term" value="C:mitochondrial outer membrane"/>
    <property type="evidence" value="ECO:0007669"/>
    <property type="project" value="TreeGrafter"/>
</dbReference>
<accession>A0A0D3KTE4</accession>
<name>A0A0D3KTE4_EMIH1</name>
<keyword evidence="5" id="KW-0472">Membrane</keyword>
<dbReference type="HOGENOM" id="CLU_1196731_0_0_1"/>
<keyword evidence="4" id="KW-0496">Mitochondrion</keyword>
<dbReference type="PANTHER" id="PTHR28234">
    <property type="entry name" value="NUCLEAR CONTROL OF ATPASE PROTEIN 2"/>
    <property type="match status" value="1"/>
</dbReference>
<dbReference type="InterPro" id="IPR013946">
    <property type="entry name" value="NCA2-like"/>
</dbReference>
<reference evidence="7" key="1">
    <citation type="journal article" date="2013" name="Nature">
        <title>Pan genome of the phytoplankton Emiliania underpins its global distribution.</title>
        <authorList>
            <person name="Read B.A."/>
            <person name="Kegel J."/>
            <person name="Klute M.J."/>
            <person name="Kuo A."/>
            <person name="Lefebvre S.C."/>
            <person name="Maumus F."/>
            <person name="Mayer C."/>
            <person name="Miller J."/>
            <person name="Monier A."/>
            <person name="Salamov A."/>
            <person name="Young J."/>
            <person name="Aguilar M."/>
            <person name="Claverie J.M."/>
            <person name="Frickenhaus S."/>
            <person name="Gonzalez K."/>
            <person name="Herman E.K."/>
            <person name="Lin Y.C."/>
            <person name="Napier J."/>
            <person name="Ogata H."/>
            <person name="Sarno A.F."/>
            <person name="Shmutz J."/>
            <person name="Schroeder D."/>
            <person name="de Vargas C."/>
            <person name="Verret F."/>
            <person name="von Dassow P."/>
            <person name="Valentin K."/>
            <person name="Van de Peer Y."/>
            <person name="Wheeler G."/>
            <person name="Dacks J.B."/>
            <person name="Delwiche C.F."/>
            <person name="Dyhrman S.T."/>
            <person name="Glockner G."/>
            <person name="John U."/>
            <person name="Richards T."/>
            <person name="Worden A.Z."/>
            <person name="Zhang X."/>
            <person name="Grigoriev I.V."/>
            <person name="Allen A.E."/>
            <person name="Bidle K."/>
            <person name="Borodovsky M."/>
            <person name="Bowler C."/>
            <person name="Brownlee C."/>
            <person name="Cock J.M."/>
            <person name="Elias M."/>
            <person name="Gladyshev V.N."/>
            <person name="Groth M."/>
            <person name="Guda C."/>
            <person name="Hadaegh A."/>
            <person name="Iglesias-Rodriguez M.D."/>
            <person name="Jenkins J."/>
            <person name="Jones B.M."/>
            <person name="Lawson T."/>
            <person name="Leese F."/>
            <person name="Lindquist E."/>
            <person name="Lobanov A."/>
            <person name="Lomsadze A."/>
            <person name="Malik S.B."/>
            <person name="Marsh M.E."/>
            <person name="Mackinder L."/>
            <person name="Mock T."/>
            <person name="Mueller-Roeber B."/>
            <person name="Pagarete A."/>
            <person name="Parker M."/>
            <person name="Probert I."/>
            <person name="Quesneville H."/>
            <person name="Raines C."/>
            <person name="Rensing S.A."/>
            <person name="Riano-Pachon D.M."/>
            <person name="Richier S."/>
            <person name="Rokitta S."/>
            <person name="Shiraiwa Y."/>
            <person name="Soanes D.M."/>
            <person name="van der Giezen M."/>
            <person name="Wahlund T.M."/>
            <person name="Williams B."/>
            <person name="Wilson W."/>
            <person name="Wolfe G."/>
            <person name="Wurch L.L."/>
        </authorList>
    </citation>
    <scope>NUCLEOTIDE SEQUENCE</scope>
</reference>
<dbReference type="Pfam" id="PF08637">
    <property type="entry name" value="NCA2"/>
    <property type="match status" value="1"/>
</dbReference>